<dbReference type="Gene3D" id="3.40.50.1950">
    <property type="entry name" value="Flavin prenyltransferase-like"/>
    <property type="match status" value="1"/>
</dbReference>
<dbReference type="SUPFAM" id="SSF52507">
    <property type="entry name" value="Homo-oligomeric flavin-containing Cys decarboxylases, HFCD"/>
    <property type="match status" value="1"/>
</dbReference>
<proteinExistence type="predicted"/>
<comment type="caution">
    <text evidence="2">The sequence shown here is derived from an EMBL/GenBank/DDBJ whole genome shotgun (WGS) entry which is preliminary data.</text>
</comment>
<name>A0ABP4F7M3_9ACTN</name>
<protein>
    <recommendedName>
        <fullName evidence="1">Flavoprotein domain-containing protein</fullName>
    </recommendedName>
</protein>
<evidence type="ECO:0000313" key="2">
    <source>
        <dbReference type="EMBL" id="GAA1156013.1"/>
    </source>
</evidence>
<keyword evidence="3" id="KW-1185">Reference proteome</keyword>
<reference evidence="3" key="1">
    <citation type="journal article" date="2019" name="Int. J. Syst. Evol. Microbiol.">
        <title>The Global Catalogue of Microorganisms (GCM) 10K type strain sequencing project: providing services to taxonomists for standard genome sequencing and annotation.</title>
        <authorList>
            <consortium name="The Broad Institute Genomics Platform"/>
            <consortium name="The Broad Institute Genome Sequencing Center for Infectious Disease"/>
            <person name="Wu L."/>
            <person name="Ma J."/>
        </authorList>
    </citation>
    <scope>NUCLEOTIDE SEQUENCE [LARGE SCALE GENOMIC DNA]</scope>
    <source>
        <strain evidence="3">JCM 12696</strain>
    </source>
</reference>
<dbReference type="InterPro" id="IPR036551">
    <property type="entry name" value="Flavin_trans-like"/>
</dbReference>
<accession>A0ABP4F7M3</accession>
<dbReference type="EMBL" id="BAAAKV010000006">
    <property type="protein sequence ID" value="GAA1156013.1"/>
    <property type="molecule type" value="Genomic_DNA"/>
</dbReference>
<feature type="domain" description="Flavoprotein" evidence="1">
    <location>
        <begin position="38"/>
        <end position="165"/>
    </location>
</feature>
<dbReference type="InterPro" id="IPR003382">
    <property type="entry name" value="Flavoprotein"/>
</dbReference>
<dbReference type="Proteomes" id="UP001501371">
    <property type="component" value="Unassembled WGS sequence"/>
</dbReference>
<organism evidence="2 3">
    <name type="scientific">Streptomyces hebeiensis</name>
    <dbReference type="NCBI Taxonomy" id="229486"/>
    <lineage>
        <taxon>Bacteria</taxon>
        <taxon>Bacillati</taxon>
        <taxon>Actinomycetota</taxon>
        <taxon>Actinomycetes</taxon>
        <taxon>Kitasatosporales</taxon>
        <taxon>Streptomycetaceae</taxon>
        <taxon>Streptomyces</taxon>
    </lineage>
</organism>
<gene>
    <name evidence="2" type="ORF">GCM10009654_09660</name>
</gene>
<evidence type="ECO:0000313" key="3">
    <source>
        <dbReference type="Proteomes" id="UP001501371"/>
    </source>
</evidence>
<dbReference type="Pfam" id="PF02441">
    <property type="entry name" value="Flavoprotein"/>
    <property type="match status" value="1"/>
</dbReference>
<evidence type="ECO:0000259" key="1">
    <source>
        <dbReference type="Pfam" id="PF02441"/>
    </source>
</evidence>
<sequence>MDLVADVVGATGAERGVACSGRAVWTPGMTRVLYLIGCAAGPAQYMDDGVRAAKSVGWDVCLILTPSAARWWEPRMTELEELTGHPVRWQYKLPWQSDALPKADAMLVAPLSSTSLNKWGAGIADTLALGLVSEGVNMGVPVLAMPYFNQAQAAQPAVARSIADLRAQGVRYLDGTEGYESHPPKQGAPRAFPWERALRAAEEVVRTRAAARDSVRDLLSS</sequence>